<dbReference type="Proteomes" id="UP000324222">
    <property type="component" value="Unassembled WGS sequence"/>
</dbReference>
<keyword evidence="2" id="KW-1185">Reference proteome</keyword>
<accession>A0A5B7GP53</accession>
<dbReference type="AlphaFoldDB" id="A0A5B7GP53"/>
<reference evidence="1 2" key="1">
    <citation type="submission" date="2019-05" db="EMBL/GenBank/DDBJ databases">
        <title>Another draft genome of Portunus trituberculatus and its Hox gene families provides insights of decapod evolution.</title>
        <authorList>
            <person name="Jeong J.-H."/>
            <person name="Song I."/>
            <person name="Kim S."/>
            <person name="Choi T."/>
            <person name="Kim D."/>
            <person name="Ryu S."/>
            <person name="Kim W."/>
        </authorList>
    </citation>
    <scope>NUCLEOTIDE SEQUENCE [LARGE SCALE GENOMIC DNA]</scope>
    <source>
        <tissue evidence="1">Muscle</tissue>
    </source>
</reference>
<dbReference type="EMBL" id="VSRR010019075">
    <property type="protein sequence ID" value="MPC61901.1"/>
    <property type="molecule type" value="Genomic_DNA"/>
</dbReference>
<evidence type="ECO:0000313" key="1">
    <source>
        <dbReference type="EMBL" id="MPC61901.1"/>
    </source>
</evidence>
<proteinExistence type="predicted"/>
<comment type="caution">
    <text evidence="1">The sequence shown here is derived from an EMBL/GenBank/DDBJ whole genome shotgun (WGS) entry which is preliminary data.</text>
</comment>
<evidence type="ECO:0000313" key="2">
    <source>
        <dbReference type="Proteomes" id="UP000324222"/>
    </source>
</evidence>
<organism evidence="1 2">
    <name type="scientific">Portunus trituberculatus</name>
    <name type="common">Swimming crab</name>
    <name type="synonym">Neptunus trituberculatus</name>
    <dbReference type="NCBI Taxonomy" id="210409"/>
    <lineage>
        <taxon>Eukaryota</taxon>
        <taxon>Metazoa</taxon>
        <taxon>Ecdysozoa</taxon>
        <taxon>Arthropoda</taxon>
        <taxon>Crustacea</taxon>
        <taxon>Multicrustacea</taxon>
        <taxon>Malacostraca</taxon>
        <taxon>Eumalacostraca</taxon>
        <taxon>Eucarida</taxon>
        <taxon>Decapoda</taxon>
        <taxon>Pleocyemata</taxon>
        <taxon>Brachyura</taxon>
        <taxon>Eubrachyura</taxon>
        <taxon>Portunoidea</taxon>
        <taxon>Portunidae</taxon>
        <taxon>Portuninae</taxon>
        <taxon>Portunus</taxon>
    </lineage>
</organism>
<protein>
    <submittedName>
        <fullName evidence="1">Uncharacterized protein</fullName>
    </submittedName>
</protein>
<name>A0A5B7GP53_PORTR</name>
<gene>
    <name evidence="1" type="ORF">E2C01_055978</name>
</gene>
<sequence length="81" mass="8908">MNNTIAEQKTRSVEAVKADCKIESHQQHPSTVPALTAITTIHPLHSSTRTTPPLRPHTVITTIHRHTAAPGQHHRLGITTQ</sequence>